<dbReference type="Proteomes" id="UP001597048">
    <property type="component" value="Unassembled WGS sequence"/>
</dbReference>
<dbReference type="RefSeq" id="WP_379557412.1">
    <property type="nucleotide sequence ID" value="NZ_JBHTJS010000014.1"/>
</dbReference>
<dbReference type="PROSITE" id="PS50994">
    <property type="entry name" value="INTEGRASE"/>
    <property type="match status" value="1"/>
</dbReference>
<sequence>MQFEINSTWDVKDVDGLDDGLYRLLASYKGDDLFILFNMSSNKKLQRPVGVSIKLFSKMFKREGIKSSVFDLPFYQLVSESDIPKAYIEKRNEHFDLIKELVLEPDFLFNIVLNQRCGILPAHAKSKGTYVQKIYRVLNQYWRYGQDINALVPAYKNSGGPGEPRLAGVKKRGAPVHLSTLGMIPPSGKNTTEDDKKKFLKAIKKYGLKGRPTAISRVYDKMLNELYADEILQAEQENRAPIVPNLSVFRYWIKKLVPESEMIRKRTNKGDFQRNKRGLRGAATDHSEVPGSYFELDATVLDVHIVSEFNRNQVIGRPTLYYVVDKESKMVVGIHVSMEYASWRAGRQALVNSFTSKKTFCAHYDIEINDEDWPCYHIPQRLLCDRGEFICKKAEELAVPLIGHLSFASPYSADKKGIVEHKFHTLNEELIHDLMGTTRGINYIRGDKDPRMEAVHTLKEVYKMIIEDVLKQNNRVLDALAVQTTLLIESELSPTPLNYWTVHLKKHLHALNKADEAEIRAKLLPAIYVSMTSKGIRLSDDMYYECDRSEFEDWKTIARNNGRWKMESRIDSDDASFIYVRLQPYEGFTRCKIMPRSSIFEGRHRADVLYFEDWKKIEKNKPKVSSSSIEVNNRRNSIIDNAKREVKELPKPIKKIDRIRDMKTRRRNFILDARVYENIVCDDNLMANDTSVNQVSELRKKKVVSILKRKKDSDK</sequence>
<evidence type="ECO:0000313" key="2">
    <source>
        <dbReference type="EMBL" id="MFD1007491.1"/>
    </source>
</evidence>
<dbReference type="Gene3D" id="3.30.420.10">
    <property type="entry name" value="Ribonuclease H-like superfamily/Ribonuclease H"/>
    <property type="match status" value="1"/>
</dbReference>
<name>A0ABW3KGV8_9GAMM</name>
<accession>A0ABW3KGV8</accession>
<feature type="domain" description="Integrase catalytic" evidence="1">
    <location>
        <begin position="286"/>
        <end position="504"/>
    </location>
</feature>
<gene>
    <name evidence="2" type="ORF">ACFQ1C_04870</name>
</gene>
<comment type="caution">
    <text evidence="2">The sequence shown here is derived from an EMBL/GenBank/DDBJ whole genome shotgun (WGS) entry which is preliminary data.</text>
</comment>
<evidence type="ECO:0000313" key="3">
    <source>
        <dbReference type="Proteomes" id="UP001597048"/>
    </source>
</evidence>
<keyword evidence="3" id="KW-1185">Reference proteome</keyword>
<organism evidence="2 3">
    <name type="scientific">Oceanisphaera ostreae</name>
    <dbReference type="NCBI Taxonomy" id="914151"/>
    <lineage>
        <taxon>Bacteria</taxon>
        <taxon>Pseudomonadati</taxon>
        <taxon>Pseudomonadota</taxon>
        <taxon>Gammaproteobacteria</taxon>
        <taxon>Aeromonadales</taxon>
        <taxon>Aeromonadaceae</taxon>
        <taxon>Oceanisphaera</taxon>
    </lineage>
</organism>
<protein>
    <submittedName>
        <fullName evidence="2">Transposase</fullName>
    </submittedName>
</protein>
<dbReference type="InterPro" id="IPR001584">
    <property type="entry name" value="Integrase_cat-core"/>
</dbReference>
<dbReference type="InterPro" id="IPR036397">
    <property type="entry name" value="RNaseH_sf"/>
</dbReference>
<reference evidence="3" key="1">
    <citation type="journal article" date="2019" name="Int. J. Syst. Evol. Microbiol.">
        <title>The Global Catalogue of Microorganisms (GCM) 10K type strain sequencing project: providing services to taxonomists for standard genome sequencing and annotation.</title>
        <authorList>
            <consortium name="The Broad Institute Genomics Platform"/>
            <consortium name="The Broad Institute Genome Sequencing Center for Infectious Disease"/>
            <person name="Wu L."/>
            <person name="Ma J."/>
        </authorList>
    </citation>
    <scope>NUCLEOTIDE SEQUENCE [LARGE SCALE GENOMIC DNA]</scope>
    <source>
        <strain evidence="3">CCUG 60525</strain>
    </source>
</reference>
<proteinExistence type="predicted"/>
<dbReference type="EMBL" id="JBHTJS010000014">
    <property type="protein sequence ID" value="MFD1007491.1"/>
    <property type="molecule type" value="Genomic_DNA"/>
</dbReference>
<evidence type="ECO:0000259" key="1">
    <source>
        <dbReference type="PROSITE" id="PS50994"/>
    </source>
</evidence>